<evidence type="ECO:0000313" key="3">
    <source>
        <dbReference type="Proteomes" id="UP000319908"/>
    </source>
</evidence>
<dbReference type="OrthoDB" id="9814566at2"/>
<dbReference type="AlphaFoldDB" id="A0A5C6BZE4"/>
<keyword evidence="3" id="KW-1185">Reference proteome</keyword>
<gene>
    <name evidence="2" type="ORF">Poly21_38110</name>
</gene>
<evidence type="ECO:0008006" key="4">
    <source>
        <dbReference type="Google" id="ProtNLM"/>
    </source>
</evidence>
<dbReference type="Proteomes" id="UP000319908">
    <property type="component" value="Unassembled WGS sequence"/>
</dbReference>
<dbReference type="RefSeq" id="WP_146408220.1">
    <property type="nucleotide sequence ID" value="NZ_SJPU01000002.1"/>
</dbReference>
<proteinExistence type="predicted"/>
<sequence length="89" mass="9754">MATDPNPRAGQLASDDISDHESQFSHVDDDASYVCDNCGEDIAIHIDLAGGPDQTYVEDCPVCCSPSVIHVHVDDEHVDVRAEPEQDRY</sequence>
<evidence type="ECO:0000313" key="2">
    <source>
        <dbReference type="EMBL" id="TWU16606.1"/>
    </source>
</evidence>
<protein>
    <recommendedName>
        <fullName evidence="4">CPXCG motif-containing cysteine-rich protein</fullName>
    </recommendedName>
</protein>
<dbReference type="InterPro" id="IPR025990">
    <property type="entry name" value="zinc_ribbon_bacterial"/>
</dbReference>
<comment type="caution">
    <text evidence="2">The sequence shown here is derived from an EMBL/GenBank/DDBJ whole genome shotgun (WGS) entry which is preliminary data.</text>
</comment>
<accession>A0A5C6BZE4</accession>
<evidence type="ECO:0000256" key="1">
    <source>
        <dbReference type="SAM" id="MobiDB-lite"/>
    </source>
</evidence>
<dbReference type="EMBL" id="SJPU01000002">
    <property type="protein sequence ID" value="TWU16606.1"/>
    <property type="molecule type" value="Genomic_DNA"/>
</dbReference>
<dbReference type="Pfam" id="PF14255">
    <property type="entry name" value="Zn_ribbon_21"/>
    <property type="match status" value="1"/>
</dbReference>
<name>A0A5C6BZE4_9BACT</name>
<feature type="region of interest" description="Disordered" evidence="1">
    <location>
        <begin position="1"/>
        <end position="23"/>
    </location>
</feature>
<reference evidence="2 3" key="1">
    <citation type="journal article" date="2020" name="Antonie Van Leeuwenhoek">
        <title>Rhodopirellula heiligendammensis sp. nov., Rhodopirellula pilleata sp. nov., and Rhodopirellula solitaria sp. nov. isolated from natural or artificial marine surfaces in Northern Germany and California, USA, and emended description of the genus Rhodopirellula.</title>
        <authorList>
            <person name="Kallscheuer N."/>
            <person name="Wiegand S."/>
            <person name="Jogler M."/>
            <person name="Boedeker C."/>
            <person name="Peeters S.H."/>
            <person name="Rast P."/>
            <person name="Heuer A."/>
            <person name="Jetten M.S.M."/>
            <person name="Rohde M."/>
            <person name="Jogler C."/>
        </authorList>
    </citation>
    <scope>NUCLEOTIDE SEQUENCE [LARGE SCALE GENOMIC DNA]</scope>
    <source>
        <strain evidence="2 3">Poly21</strain>
    </source>
</reference>
<organism evidence="2 3">
    <name type="scientific">Allorhodopirellula heiligendammensis</name>
    <dbReference type="NCBI Taxonomy" id="2714739"/>
    <lineage>
        <taxon>Bacteria</taxon>
        <taxon>Pseudomonadati</taxon>
        <taxon>Planctomycetota</taxon>
        <taxon>Planctomycetia</taxon>
        <taxon>Pirellulales</taxon>
        <taxon>Pirellulaceae</taxon>
        <taxon>Allorhodopirellula</taxon>
    </lineage>
</organism>